<sequence length="591" mass="69405">MKLSKLYSNRPFHNVTFITKKGGLNAIVADSQKEDGTGNQHCVGKTKLADLVDFMLLKGVDKSFFFYKDSAKEKFSGYEFYLEILLNDGRYLILKRSVDTPTKIAFKLNEKSKDGYPLIDQFDEILALEKAKGKLNELLNFDFCKENDEAYRRLINYSLRTQGDYEPKMNTIFQLRKFTKNKDKDWKPLLFSLLGFDGRLLKQKYELEDSIKEDNTSIKNQEKSFGIKTEEKDSLVGKIQTTQIERDKLSKELDNLNFYQKDKETINTLVGEIEYEIALLNTQLYQIEYEIQKLSDSIRNEFSFDLEKVKNLFEEVEIHFPQQLSKSYEQLIDFNHQITQERNSQIRQTIDEKKQQEKDINARLSELNSRKKAFRDIIQDTSLFKKYAIYQKNLVEIERELVRFQAQLEEIDKIEKKKTEIEEKQKGDLQDVKDKLKEILDNTANCTLYMSIRRSFSEIAKEILNDNAIIKIVPNNTFNIDFRPEFPNSAKSDGATYYKILCVAFDLAILINYRDKSHFRFVYHDDVISGDDNGVKNRLIELCRNICERHDIQYIFSAIKDNLPPNMNLESSIILELNDKNDEGKLFKMSF</sequence>
<accession>A0A7W5ZHD6</accession>
<gene>
    <name evidence="3" type="ORF">FHS57_000617</name>
</gene>
<dbReference type="RefSeq" id="WP_183971382.1">
    <property type="nucleotide sequence ID" value="NZ_JACIBY010000001.1"/>
</dbReference>
<keyword evidence="1" id="KW-0175">Coiled coil</keyword>
<evidence type="ECO:0000256" key="1">
    <source>
        <dbReference type="SAM" id="Coils"/>
    </source>
</evidence>
<comment type="caution">
    <text evidence="3">The sequence shown here is derived from an EMBL/GenBank/DDBJ whole genome shotgun (WGS) entry which is preliminary data.</text>
</comment>
<keyword evidence="4" id="KW-1185">Reference proteome</keyword>
<organism evidence="3 4">
    <name type="scientific">Runella defluvii</name>
    <dbReference type="NCBI Taxonomy" id="370973"/>
    <lineage>
        <taxon>Bacteria</taxon>
        <taxon>Pseudomonadati</taxon>
        <taxon>Bacteroidota</taxon>
        <taxon>Cytophagia</taxon>
        <taxon>Cytophagales</taxon>
        <taxon>Spirosomataceae</taxon>
        <taxon>Runella</taxon>
    </lineage>
</organism>
<name>A0A7W5ZHD6_9BACT</name>
<feature type="domain" description="DUF2326" evidence="2">
    <location>
        <begin position="460"/>
        <end position="591"/>
    </location>
</feature>
<reference evidence="3 4" key="1">
    <citation type="submission" date="2020-08" db="EMBL/GenBank/DDBJ databases">
        <title>Genomic Encyclopedia of Type Strains, Phase IV (KMG-IV): sequencing the most valuable type-strain genomes for metagenomic binning, comparative biology and taxonomic classification.</title>
        <authorList>
            <person name="Goeker M."/>
        </authorList>
    </citation>
    <scope>NUCLEOTIDE SEQUENCE [LARGE SCALE GENOMIC DNA]</scope>
    <source>
        <strain evidence="3 4">DSM 17976</strain>
    </source>
</reference>
<evidence type="ECO:0000313" key="4">
    <source>
        <dbReference type="Proteomes" id="UP000541352"/>
    </source>
</evidence>
<protein>
    <submittedName>
        <fullName evidence="3">Uncharacterized protein YydD (DUF2326 family)</fullName>
    </submittedName>
</protein>
<dbReference type="Proteomes" id="UP000541352">
    <property type="component" value="Unassembled WGS sequence"/>
</dbReference>
<evidence type="ECO:0000313" key="3">
    <source>
        <dbReference type="EMBL" id="MBB3836635.1"/>
    </source>
</evidence>
<proteinExistence type="predicted"/>
<dbReference type="Pfam" id="PF10088">
    <property type="entry name" value="DUF2326"/>
    <property type="match status" value="1"/>
</dbReference>
<dbReference type="EMBL" id="JACIBY010000001">
    <property type="protein sequence ID" value="MBB3836635.1"/>
    <property type="molecule type" value="Genomic_DNA"/>
</dbReference>
<feature type="coiled-coil region" evidence="1">
    <location>
        <begin position="350"/>
        <end position="442"/>
    </location>
</feature>
<dbReference type="AlphaFoldDB" id="A0A7W5ZHD6"/>
<evidence type="ECO:0000259" key="2">
    <source>
        <dbReference type="Pfam" id="PF10088"/>
    </source>
</evidence>
<dbReference type="InterPro" id="IPR018760">
    <property type="entry name" value="DUF2326"/>
</dbReference>